<dbReference type="EnsemblMetazoa" id="PPA37839.1">
    <property type="protein sequence ID" value="PPA37839.1"/>
    <property type="gene ID" value="WBGene00276208"/>
</dbReference>
<dbReference type="GO" id="GO:0016020">
    <property type="term" value="C:membrane"/>
    <property type="evidence" value="ECO:0007669"/>
    <property type="project" value="UniProtKB-SubCell"/>
</dbReference>
<dbReference type="InterPro" id="IPR019421">
    <property type="entry name" value="7TM_GPCR_serpentine_rcpt_Srd"/>
</dbReference>
<proteinExistence type="inferred from homology"/>
<accession>A0A2A6CRF4</accession>
<evidence type="ECO:0000256" key="3">
    <source>
        <dbReference type="ARBA" id="ARBA00022692"/>
    </source>
</evidence>
<evidence type="ECO:0000256" key="4">
    <source>
        <dbReference type="ARBA" id="ARBA00022989"/>
    </source>
</evidence>
<organism evidence="6 7">
    <name type="scientific">Pristionchus pacificus</name>
    <name type="common">Parasitic nematode worm</name>
    <dbReference type="NCBI Taxonomy" id="54126"/>
    <lineage>
        <taxon>Eukaryota</taxon>
        <taxon>Metazoa</taxon>
        <taxon>Ecdysozoa</taxon>
        <taxon>Nematoda</taxon>
        <taxon>Chromadorea</taxon>
        <taxon>Rhabditida</taxon>
        <taxon>Rhabditina</taxon>
        <taxon>Diplogasteromorpha</taxon>
        <taxon>Diplogasteroidea</taxon>
        <taxon>Neodiplogasteridae</taxon>
        <taxon>Pristionchus</taxon>
    </lineage>
</organism>
<keyword evidence="5" id="KW-0472">Membrane</keyword>
<evidence type="ECO:0000256" key="2">
    <source>
        <dbReference type="ARBA" id="ARBA00009166"/>
    </source>
</evidence>
<dbReference type="OrthoDB" id="5803780at2759"/>
<gene>
    <name evidence="6" type="primary">WBGene00276208</name>
</gene>
<comment type="subcellular location">
    <subcellularLocation>
        <location evidence="1">Membrane</location>
        <topology evidence="1">Multi-pass membrane protein</topology>
    </subcellularLocation>
</comment>
<sequence length="297" mass="32894">EMLTLNDRIHLSVLWTVDGLAIMANIFLIIAIILKTPKALASYSLLLLNNALLDLASATSSAKGAVRVVQDHPNFSMIFVFIGPCSIIDEHLCRMCLALHGHLVQLSTIILFLSFGYRLYILGDIFPMRTLTPIHIVLSILLITPQTMEYYVEQADVSTESVLLLNLSNYTASTSSIIGSTRAIFLNGSFVFLSPVVMTSIFIVRRKLLKKMAISALTYQSLLPVGMGVAVSLWLCDVIQLWSSEFLERFVMIAASVFSLASPLINFLVLPPYRAVLPFSKKTKPTTQLMDFTSVTI</sequence>
<evidence type="ECO:0000256" key="1">
    <source>
        <dbReference type="ARBA" id="ARBA00004141"/>
    </source>
</evidence>
<dbReference type="Pfam" id="PF10317">
    <property type="entry name" value="7TM_GPCR_Srd"/>
    <property type="match status" value="1"/>
</dbReference>
<protein>
    <submittedName>
        <fullName evidence="6">G protein-coupled receptor</fullName>
    </submittedName>
</protein>
<evidence type="ECO:0000313" key="7">
    <source>
        <dbReference type="Proteomes" id="UP000005239"/>
    </source>
</evidence>
<keyword evidence="3" id="KW-0812">Transmembrane</keyword>
<evidence type="ECO:0000256" key="5">
    <source>
        <dbReference type="ARBA" id="ARBA00023136"/>
    </source>
</evidence>
<comment type="similarity">
    <text evidence="2">Belongs to the nematode receptor-like protein srd family.</text>
</comment>
<evidence type="ECO:0000313" key="6">
    <source>
        <dbReference type="EnsemblMetazoa" id="PPA37839.1"/>
    </source>
</evidence>
<keyword evidence="4" id="KW-1133">Transmembrane helix</keyword>
<dbReference type="PANTHER" id="PTHR22945:SF40">
    <property type="entry name" value="SERPENTINE RECEPTOR, CLASS D (DELTA)-RELATED"/>
    <property type="match status" value="1"/>
</dbReference>
<name>A0A2A6CRF4_PRIPA</name>
<dbReference type="AlphaFoldDB" id="A0A2A6CRF4"/>
<accession>A0A8R1YQI4</accession>
<dbReference type="Proteomes" id="UP000005239">
    <property type="component" value="Unassembled WGS sequence"/>
</dbReference>
<reference evidence="7" key="1">
    <citation type="journal article" date="2008" name="Nat. Genet.">
        <title>The Pristionchus pacificus genome provides a unique perspective on nematode lifestyle and parasitism.</title>
        <authorList>
            <person name="Dieterich C."/>
            <person name="Clifton S.W."/>
            <person name="Schuster L.N."/>
            <person name="Chinwalla A."/>
            <person name="Delehaunty K."/>
            <person name="Dinkelacker I."/>
            <person name="Fulton L."/>
            <person name="Fulton R."/>
            <person name="Godfrey J."/>
            <person name="Minx P."/>
            <person name="Mitreva M."/>
            <person name="Roeseler W."/>
            <person name="Tian H."/>
            <person name="Witte H."/>
            <person name="Yang S.P."/>
            <person name="Wilson R.K."/>
            <person name="Sommer R.J."/>
        </authorList>
    </citation>
    <scope>NUCLEOTIDE SEQUENCE [LARGE SCALE GENOMIC DNA]</scope>
    <source>
        <strain evidence="7">PS312</strain>
    </source>
</reference>
<dbReference type="InterPro" id="IPR050920">
    <property type="entry name" value="Nematode_rcpt-like_delta"/>
</dbReference>
<keyword evidence="7" id="KW-1185">Reference proteome</keyword>
<reference evidence="6" key="2">
    <citation type="submission" date="2022-06" db="UniProtKB">
        <authorList>
            <consortium name="EnsemblMetazoa"/>
        </authorList>
    </citation>
    <scope>IDENTIFICATION</scope>
    <source>
        <strain evidence="6">PS312</strain>
    </source>
</reference>
<dbReference type="PANTHER" id="PTHR22945">
    <property type="entry name" value="SERPENTINE RECEPTOR, CLASS D DELTA"/>
    <property type="match status" value="1"/>
</dbReference>
<dbReference type="SUPFAM" id="SSF81321">
    <property type="entry name" value="Family A G protein-coupled receptor-like"/>
    <property type="match status" value="1"/>
</dbReference>